<dbReference type="EMBL" id="JBEWLZ010000002">
    <property type="protein sequence ID" value="MET1489144.1"/>
    <property type="molecule type" value="Genomic_DNA"/>
</dbReference>
<feature type="signal peptide" evidence="3">
    <location>
        <begin position="1"/>
        <end position="23"/>
    </location>
</feature>
<feature type="chain" id="PRO_5047025882" description="TspB protein" evidence="3">
    <location>
        <begin position="24"/>
        <end position="451"/>
    </location>
</feature>
<evidence type="ECO:0000256" key="2">
    <source>
        <dbReference type="SAM" id="Phobius"/>
    </source>
</evidence>
<gene>
    <name evidence="4" type="ORF">ABVT11_04855</name>
</gene>
<accession>A0ABV2CMK8</accession>
<organism evidence="4 5">
    <name type="scientific">Uliginosibacterium paludis</name>
    <dbReference type="NCBI Taxonomy" id="1615952"/>
    <lineage>
        <taxon>Bacteria</taxon>
        <taxon>Pseudomonadati</taxon>
        <taxon>Pseudomonadota</taxon>
        <taxon>Betaproteobacteria</taxon>
        <taxon>Rhodocyclales</taxon>
        <taxon>Zoogloeaceae</taxon>
        <taxon>Uliginosibacterium</taxon>
    </lineage>
</organism>
<evidence type="ECO:0008006" key="6">
    <source>
        <dbReference type="Google" id="ProtNLM"/>
    </source>
</evidence>
<evidence type="ECO:0000256" key="1">
    <source>
        <dbReference type="SAM" id="MobiDB-lite"/>
    </source>
</evidence>
<evidence type="ECO:0000256" key="3">
    <source>
        <dbReference type="SAM" id="SignalP"/>
    </source>
</evidence>
<reference evidence="4 5" key="1">
    <citation type="submission" date="2024-07" db="EMBL/GenBank/DDBJ databases">
        <title>Uliginosibacterium paludis KCTC:42655.</title>
        <authorList>
            <person name="Kim M.K."/>
        </authorList>
    </citation>
    <scope>NUCLEOTIDE SEQUENCE [LARGE SCALE GENOMIC DNA]</scope>
    <source>
        <strain evidence="4 5">KCTC 42655</strain>
    </source>
</reference>
<proteinExistence type="predicted"/>
<feature type="region of interest" description="Disordered" evidence="1">
    <location>
        <begin position="312"/>
        <end position="373"/>
    </location>
</feature>
<evidence type="ECO:0000313" key="4">
    <source>
        <dbReference type="EMBL" id="MET1489144.1"/>
    </source>
</evidence>
<feature type="transmembrane region" description="Helical" evidence="2">
    <location>
        <begin position="431"/>
        <end position="449"/>
    </location>
</feature>
<keyword evidence="2" id="KW-0472">Membrane</keyword>
<feature type="compositionally biased region" description="Low complexity" evidence="1">
    <location>
        <begin position="340"/>
        <end position="358"/>
    </location>
</feature>
<keyword evidence="2" id="KW-0812">Transmembrane</keyword>
<evidence type="ECO:0000313" key="5">
    <source>
        <dbReference type="Proteomes" id="UP001548590"/>
    </source>
</evidence>
<dbReference type="Proteomes" id="UP001548590">
    <property type="component" value="Unassembled WGS sequence"/>
</dbReference>
<name>A0ABV2CMK8_9RHOO</name>
<keyword evidence="3" id="KW-0732">Signal</keyword>
<keyword evidence="5" id="KW-1185">Reference proteome</keyword>
<keyword evidence="2" id="KW-1133">Transmembrane helix</keyword>
<sequence>MIARAFALLAALILTLHAASASAQALPVSRGVNRAVSGVTQQSMRSRGFAANDPRFYDTLSGMSGVAGSAVGSAAGAGVVVMLGATAPAWATAMLATAAAAAVGYGVTLAIDGLVNWLFHKDTMKVDQYQAANLSYSADGFGVGDIVWSGWDPAGRQVYGSDPNALAQELYYAAKRAQGIAQPSKPNCFSANSITYYCGNTSVSYGLRAEVSCGRGMLAVANVCTSYSYPLESTVQNVPGRTLQQAVAALPESELAKPLNPQIVADLANQLWQQAATQPGYRGLPYQQANPITASEAQTWMDQNPSYWPTVRDFVQPQPTTDPTSYSLPFNPTAPASQLQQTTNPNPNAVNPAAEQPQVNLGDDPAIPQPELEPTPTAQQILAPVLNLLPSLRNFMMPTGAGTCPVASFSVWSHSFQIDAHCTVIGQNQQIIQAFMFVAWSVLALLVLLRA</sequence>
<dbReference type="RefSeq" id="WP_345924278.1">
    <property type="nucleotide sequence ID" value="NZ_JBDIVF010000001.1"/>
</dbReference>
<protein>
    <recommendedName>
        <fullName evidence="6">TspB protein</fullName>
    </recommendedName>
</protein>
<comment type="caution">
    <text evidence="4">The sequence shown here is derived from an EMBL/GenBank/DDBJ whole genome shotgun (WGS) entry which is preliminary data.</text>
</comment>
<feature type="compositionally biased region" description="Polar residues" evidence="1">
    <location>
        <begin position="317"/>
        <end position="339"/>
    </location>
</feature>